<sequence length="243" mass="27126">MTFPVHAITLDLDDTIWPVWPAIMRAEAALDAWLAEHAPRTAARWPMEARRVLREQVDAEHPHLAHDFTQQRLITLERMLRAGGDDVALVEPAFEAYFTARCEVEHYDDSVDALERLAARVPLAALSNGNACLTRIGLMPLFRFQLGAREHGRAKPDPSIFLAACERLGVAPEHVLHVGDDAEMDVVGAHRAGLRTCWINRVEHAPTPRRWSHAEVRPDLEFPTLAALADWLDAAHLPDTATA</sequence>
<dbReference type="SFLD" id="SFLDS00003">
    <property type="entry name" value="Haloacid_Dehalogenase"/>
    <property type="match status" value="1"/>
</dbReference>
<reference evidence="2" key="1">
    <citation type="journal article" date="2014" name="Int. J. Syst. Evol. Microbiol.">
        <title>Complete genome sequence of Corynebacterium casei LMG S-19264T (=DSM 44701T), isolated from a smear-ripened cheese.</title>
        <authorList>
            <consortium name="US DOE Joint Genome Institute (JGI-PGF)"/>
            <person name="Walter F."/>
            <person name="Albersmeier A."/>
            <person name="Kalinowski J."/>
            <person name="Ruckert C."/>
        </authorList>
    </citation>
    <scope>NUCLEOTIDE SEQUENCE</scope>
    <source>
        <strain evidence="2">KCTC 23077</strain>
    </source>
</reference>
<dbReference type="AlphaFoldDB" id="A0A918T2W6"/>
<accession>A0A918T2W6</accession>
<dbReference type="InterPro" id="IPR006439">
    <property type="entry name" value="HAD-SF_hydro_IA"/>
</dbReference>
<dbReference type="InterPro" id="IPR036412">
    <property type="entry name" value="HAD-like_sf"/>
</dbReference>
<dbReference type="Pfam" id="PF00702">
    <property type="entry name" value="Hydrolase"/>
    <property type="match status" value="1"/>
</dbReference>
<dbReference type="EMBL" id="BMYD01000003">
    <property type="protein sequence ID" value="GHA82999.1"/>
    <property type="molecule type" value="Genomic_DNA"/>
</dbReference>
<dbReference type="Proteomes" id="UP000646426">
    <property type="component" value="Unassembled WGS sequence"/>
</dbReference>
<dbReference type="PANTHER" id="PTHR43316:SF3">
    <property type="entry name" value="HALOACID DEHALOGENASE, TYPE II (AFU_ORTHOLOGUE AFUA_2G07750)-RELATED"/>
    <property type="match status" value="1"/>
</dbReference>
<dbReference type="InterPro" id="IPR023214">
    <property type="entry name" value="HAD_sf"/>
</dbReference>
<dbReference type="NCBIfam" id="TIGR01549">
    <property type="entry name" value="HAD-SF-IA-v1"/>
    <property type="match status" value="1"/>
</dbReference>
<keyword evidence="3" id="KW-1185">Reference proteome</keyword>
<reference evidence="2" key="2">
    <citation type="submission" date="2020-09" db="EMBL/GenBank/DDBJ databases">
        <authorList>
            <person name="Sun Q."/>
            <person name="Kim S."/>
        </authorList>
    </citation>
    <scope>NUCLEOTIDE SEQUENCE</scope>
    <source>
        <strain evidence="2">KCTC 23077</strain>
    </source>
</reference>
<dbReference type="GO" id="GO:0016787">
    <property type="term" value="F:hydrolase activity"/>
    <property type="evidence" value="ECO:0007669"/>
    <property type="project" value="UniProtKB-KW"/>
</dbReference>
<evidence type="ECO:0000313" key="3">
    <source>
        <dbReference type="Proteomes" id="UP000646426"/>
    </source>
</evidence>
<gene>
    <name evidence="2" type="ORF">GCM10007067_21360</name>
</gene>
<dbReference type="Gene3D" id="1.20.120.1600">
    <property type="match status" value="1"/>
</dbReference>
<dbReference type="Gene3D" id="3.40.50.1000">
    <property type="entry name" value="HAD superfamily/HAD-like"/>
    <property type="match status" value="1"/>
</dbReference>
<name>A0A918T2W6_9GAMM</name>
<comment type="caution">
    <text evidence="2">The sequence shown here is derived from an EMBL/GenBank/DDBJ whole genome shotgun (WGS) entry which is preliminary data.</text>
</comment>
<dbReference type="NCBIfam" id="TIGR01509">
    <property type="entry name" value="HAD-SF-IA-v3"/>
    <property type="match status" value="1"/>
</dbReference>
<evidence type="ECO:0000256" key="1">
    <source>
        <dbReference type="ARBA" id="ARBA00022801"/>
    </source>
</evidence>
<dbReference type="PANTHER" id="PTHR43316">
    <property type="entry name" value="HYDROLASE, HALOACID DELAHOGENASE-RELATED"/>
    <property type="match status" value="1"/>
</dbReference>
<evidence type="ECO:0000313" key="2">
    <source>
        <dbReference type="EMBL" id="GHA82999.1"/>
    </source>
</evidence>
<dbReference type="RefSeq" id="WP_189456345.1">
    <property type="nucleotide sequence ID" value="NZ_BMYD01000003.1"/>
</dbReference>
<dbReference type="SUPFAM" id="SSF56784">
    <property type="entry name" value="HAD-like"/>
    <property type="match status" value="1"/>
</dbReference>
<protein>
    <submittedName>
        <fullName evidence="2">Hydrolase</fullName>
    </submittedName>
</protein>
<keyword evidence="1 2" id="KW-0378">Hydrolase</keyword>
<dbReference type="SFLD" id="SFLDG01129">
    <property type="entry name" value="C1.5:_HAD__Beta-PGM__Phosphata"/>
    <property type="match status" value="1"/>
</dbReference>
<organism evidence="2 3">
    <name type="scientific">Cognatilysobacter bugurensis</name>
    <dbReference type="NCBI Taxonomy" id="543356"/>
    <lineage>
        <taxon>Bacteria</taxon>
        <taxon>Pseudomonadati</taxon>
        <taxon>Pseudomonadota</taxon>
        <taxon>Gammaproteobacteria</taxon>
        <taxon>Lysobacterales</taxon>
        <taxon>Lysobacteraceae</taxon>
        <taxon>Cognatilysobacter</taxon>
    </lineage>
</organism>
<proteinExistence type="predicted"/>
<dbReference type="InterPro" id="IPR051540">
    <property type="entry name" value="S-2-haloacid_dehalogenase"/>
</dbReference>